<dbReference type="InterPro" id="IPR051218">
    <property type="entry name" value="Sec_MonoDiacylglyc_Lipase"/>
</dbReference>
<dbReference type="InterPro" id="IPR002921">
    <property type="entry name" value="Fungal_lipase-type"/>
</dbReference>
<evidence type="ECO:0000259" key="2">
    <source>
        <dbReference type="Pfam" id="PF01764"/>
    </source>
</evidence>
<keyword evidence="1" id="KW-0732">Signal</keyword>
<accession>A0A8J8NMN1</accession>
<organism evidence="3 4">
    <name type="scientific">Halteria grandinella</name>
    <dbReference type="NCBI Taxonomy" id="5974"/>
    <lineage>
        <taxon>Eukaryota</taxon>
        <taxon>Sar</taxon>
        <taxon>Alveolata</taxon>
        <taxon>Ciliophora</taxon>
        <taxon>Intramacronucleata</taxon>
        <taxon>Spirotrichea</taxon>
        <taxon>Stichotrichia</taxon>
        <taxon>Sporadotrichida</taxon>
        <taxon>Halteriidae</taxon>
        <taxon>Halteria</taxon>
    </lineage>
</organism>
<dbReference type="PANTHER" id="PTHR45856">
    <property type="entry name" value="ALPHA/BETA-HYDROLASES SUPERFAMILY PROTEIN"/>
    <property type="match status" value="1"/>
</dbReference>
<dbReference type="GO" id="GO:0006629">
    <property type="term" value="P:lipid metabolic process"/>
    <property type="evidence" value="ECO:0007669"/>
    <property type="project" value="InterPro"/>
</dbReference>
<protein>
    <recommendedName>
        <fullName evidence="2">Fungal lipase-type domain-containing protein</fullName>
    </recommendedName>
</protein>
<sequence>MSPRRSCSLSLITTLCFLTLHHTSAIKIYSESLAYEALYYSAAAYCSYEDLGKWNCGNACEKSEELTQMTLVTNPKRDTFGYVGYSEGDDRIIVAFRGTNGADLENWLTNLDSWMQRNPLDETGRSSVHLGFFNAYKDISSEITEAVRSLKEKHKKATLMITGHSLGGALALLAALDIRHQIFTQDPSEITLYTFGQPRVGDYAFANWVYEQLPPTYARVTHNDDAVPHVPPSLFGLQHVGNEIWYPSENASYIECENFANFRENGNCSNSLWFHAGIFSHLSYLGVKLTHQCKMNQPVGTLVGKADSFLA</sequence>
<dbReference type="SUPFAM" id="SSF53474">
    <property type="entry name" value="alpha/beta-Hydrolases"/>
    <property type="match status" value="1"/>
</dbReference>
<dbReference type="Proteomes" id="UP000785679">
    <property type="component" value="Unassembled WGS sequence"/>
</dbReference>
<dbReference type="OrthoDB" id="426718at2759"/>
<dbReference type="Pfam" id="PF01764">
    <property type="entry name" value="Lipase_3"/>
    <property type="match status" value="1"/>
</dbReference>
<reference evidence="3" key="1">
    <citation type="submission" date="2019-06" db="EMBL/GenBank/DDBJ databases">
        <authorList>
            <person name="Zheng W."/>
        </authorList>
    </citation>
    <scope>NUCLEOTIDE SEQUENCE</scope>
    <source>
        <strain evidence="3">QDHG01</strain>
    </source>
</reference>
<evidence type="ECO:0000313" key="4">
    <source>
        <dbReference type="Proteomes" id="UP000785679"/>
    </source>
</evidence>
<keyword evidence="4" id="KW-1185">Reference proteome</keyword>
<dbReference type="EMBL" id="RRYP01012766">
    <property type="protein sequence ID" value="TNV76900.1"/>
    <property type="molecule type" value="Genomic_DNA"/>
</dbReference>
<evidence type="ECO:0000313" key="3">
    <source>
        <dbReference type="EMBL" id="TNV76900.1"/>
    </source>
</evidence>
<dbReference type="Gene3D" id="3.40.50.1820">
    <property type="entry name" value="alpha/beta hydrolase"/>
    <property type="match status" value="1"/>
</dbReference>
<feature type="chain" id="PRO_5035305611" description="Fungal lipase-type domain-containing protein" evidence="1">
    <location>
        <begin position="26"/>
        <end position="311"/>
    </location>
</feature>
<dbReference type="CDD" id="cd00519">
    <property type="entry name" value="Lipase_3"/>
    <property type="match status" value="1"/>
</dbReference>
<proteinExistence type="predicted"/>
<dbReference type="PANTHER" id="PTHR45856:SF25">
    <property type="entry name" value="FUNGAL LIPASE-LIKE DOMAIN-CONTAINING PROTEIN"/>
    <property type="match status" value="1"/>
</dbReference>
<dbReference type="InterPro" id="IPR029058">
    <property type="entry name" value="AB_hydrolase_fold"/>
</dbReference>
<feature type="signal peptide" evidence="1">
    <location>
        <begin position="1"/>
        <end position="25"/>
    </location>
</feature>
<evidence type="ECO:0000256" key="1">
    <source>
        <dbReference type="SAM" id="SignalP"/>
    </source>
</evidence>
<gene>
    <name evidence="3" type="ORF">FGO68_gene7482</name>
</gene>
<feature type="domain" description="Fungal lipase-type" evidence="2">
    <location>
        <begin position="93"/>
        <end position="233"/>
    </location>
</feature>
<name>A0A8J8NMN1_HALGN</name>
<comment type="caution">
    <text evidence="3">The sequence shown here is derived from an EMBL/GenBank/DDBJ whole genome shotgun (WGS) entry which is preliminary data.</text>
</comment>
<dbReference type="AlphaFoldDB" id="A0A8J8NMN1"/>